<keyword evidence="7" id="KW-1185">Reference proteome</keyword>
<evidence type="ECO:0000313" key="7">
    <source>
        <dbReference type="Proteomes" id="UP000652231"/>
    </source>
</evidence>
<keyword evidence="2 5" id="KW-0812">Transmembrane</keyword>
<name>A0A8J2V8H5_9FLAO</name>
<dbReference type="GO" id="GO:0016020">
    <property type="term" value="C:membrane"/>
    <property type="evidence" value="ECO:0007669"/>
    <property type="project" value="UniProtKB-SubCell"/>
</dbReference>
<evidence type="ECO:0008006" key="8">
    <source>
        <dbReference type="Google" id="ProtNLM"/>
    </source>
</evidence>
<proteinExistence type="predicted"/>
<dbReference type="Pfam" id="PF07681">
    <property type="entry name" value="DoxX"/>
    <property type="match status" value="1"/>
</dbReference>
<keyword evidence="4 5" id="KW-0472">Membrane</keyword>
<reference evidence="6" key="2">
    <citation type="submission" date="2020-09" db="EMBL/GenBank/DDBJ databases">
        <authorList>
            <person name="Sun Q."/>
            <person name="Zhou Y."/>
        </authorList>
    </citation>
    <scope>NUCLEOTIDE SEQUENCE</scope>
    <source>
        <strain evidence="6">CGMCC 1.12924</strain>
    </source>
</reference>
<dbReference type="RefSeq" id="WP_188439466.1">
    <property type="nucleotide sequence ID" value="NZ_BMGK01000002.1"/>
</dbReference>
<comment type="caution">
    <text evidence="6">The sequence shown here is derived from an EMBL/GenBank/DDBJ whole genome shotgun (WGS) entry which is preliminary data.</text>
</comment>
<accession>A0A8J2V8H5</accession>
<dbReference type="EMBL" id="BMGK01000002">
    <property type="protein sequence ID" value="GGD85320.1"/>
    <property type="molecule type" value="Genomic_DNA"/>
</dbReference>
<evidence type="ECO:0000313" key="6">
    <source>
        <dbReference type="EMBL" id="GGD85320.1"/>
    </source>
</evidence>
<evidence type="ECO:0000256" key="5">
    <source>
        <dbReference type="SAM" id="Phobius"/>
    </source>
</evidence>
<dbReference type="Proteomes" id="UP000652231">
    <property type="component" value="Unassembled WGS sequence"/>
</dbReference>
<comment type="subcellular location">
    <subcellularLocation>
        <location evidence="1">Membrane</location>
        <topology evidence="1">Multi-pass membrane protein</topology>
    </subcellularLocation>
</comment>
<evidence type="ECO:0000256" key="4">
    <source>
        <dbReference type="ARBA" id="ARBA00023136"/>
    </source>
</evidence>
<dbReference type="InterPro" id="IPR032808">
    <property type="entry name" value="DoxX"/>
</dbReference>
<evidence type="ECO:0000256" key="1">
    <source>
        <dbReference type="ARBA" id="ARBA00004141"/>
    </source>
</evidence>
<evidence type="ECO:0000256" key="3">
    <source>
        <dbReference type="ARBA" id="ARBA00022989"/>
    </source>
</evidence>
<protein>
    <recommendedName>
        <fullName evidence="8">DoxX family protein</fullName>
    </recommendedName>
</protein>
<feature type="transmembrane region" description="Helical" evidence="5">
    <location>
        <begin position="6"/>
        <end position="23"/>
    </location>
</feature>
<feature type="transmembrane region" description="Helical" evidence="5">
    <location>
        <begin position="44"/>
        <end position="62"/>
    </location>
</feature>
<dbReference type="AlphaFoldDB" id="A0A8J2V8H5"/>
<reference evidence="6" key="1">
    <citation type="journal article" date="2014" name="Int. J. Syst. Evol. Microbiol.">
        <title>Complete genome sequence of Corynebacterium casei LMG S-19264T (=DSM 44701T), isolated from a smear-ripened cheese.</title>
        <authorList>
            <consortium name="US DOE Joint Genome Institute (JGI-PGF)"/>
            <person name="Walter F."/>
            <person name="Albersmeier A."/>
            <person name="Kalinowski J."/>
            <person name="Ruckert C."/>
        </authorList>
    </citation>
    <scope>NUCLEOTIDE SEQUENCE</scope>
    <source>
        <strain evidence="6">CGMCC 1.12924</strain>
    </source>
</reference>
<sequence>MIKQILLILLGLFFLLNGVNHFYNTHILKEYADKRSLIAPKLMVILSGLLLIAGGLTLITGYFVIEGIIALCIFLAVASFMLHKFWAVKKRETVMMEAMHFVKNWAILFELVYIATTLE</sequence>
<keyword evidence="3 5" id="KW-1133">Transmembrane helix</keyword>
<evidence type="ECO:0000256" key="2">
    <source>
        <dbReference type="ARBA" id="ARBA00022692"/>
    </source>
</evidence>
<organism evidence="6 7">
    <name type="scientific">Planktosalinus lacus</name>
    <dbReference type="NCBI Taxonomy" id="1526573"/>
    <lineage>
        <taxon>Bacteria</taxon>
        <taxon>Pseudomonadati</taxon>
        <taxon>Bacteroidota</taxon>
        <taxon>Flavobacteriia</taxon>
        <taxon>Flavobacteriales</taxon>
        <taxon>Flavobacteriaceae</taxon>
        <taxon>Planktosalinus</taxon>
    </lineage>
</organism>
<feature type="transmembrane region" description="Helical" evidence="5">
    <location>
        <begin position="68"/>
        <end position="86"/>
    </location>
</feature>
<gene>
    <name evidence="6" type="ORF">GCM10011312_06700</name>
</gene>